<feature type="transmembrane region" description="Helical" evidence="7">
    <location>
        <begin position="71"/>
        <end position="97"/>
    </location>
</feature>
<dbReference type="PANTHER" id="PTHR30250">
    <property type="entry name" value="PST FAMILY PREDICTED COLANIC ACID TRANSPORTER"/>
    <property type="match status" value="1"/>
</dbReference>
<reference evidence="8" key="1">
    <citation type="submission" date="2021-09" db="EMBL/GenBank/DDBJ databases">
        <authorList>
            <person name="Wu T."/>
            <person name="Guo S.Z."/>
        </authorList>
    </citation>
    <scope>NUCLEOTIDE SEQUENCE</scope>
    <source>
        <strain evidence="8">RSS-23</strain>
    </source>
</reference>
<dbReference type="EMBL" id="JAIQDJ010000001">
    <property type="protein sequence ID" value="MBZ4185590.1"/>
    <property type="molecule type" value="Genomic_DNA"/>
</dbReference>
<protein>
    <submittedName>
        <fullName evidence="8">Oligosaccharide flippase family protein</fullName>
    </submittedName>
</protein>
<keyword evidence="5 7" id="KW-1133">Transmembrane helix</keyword>
<gene>
    <name evidence="8" type="ORF">K7B09_04525</name>
</gene>
<evidence type="ECO:0000256" key="6">
    <source>
        <dbReference type="ARBA" id="ARBA00023136"/>
    </source>
</evidence>
<dbReference type="RefSeq" id="WP_223627219.1">
    <property type="nucleotide sequence ID" value="NZ_JAIQDJ010000001.1"/>
</dbReference>
<feature type="transmembrane region" description="Helical" evidence="7">
    <location>
        <begin position="354"/>
        <end position="375"/>
    </location>
</feature>
<feature type="transmembrane region" description="Helical" evidence="7">
    <location>
        <begin position="282"/>
        <end position="305"/>
    </location>
</feature>
<dbReference type="Proteomes" id="UP001430290">
    <property type="component" value="Unassembled WGS sequence"/>
</dbReference>
<feature type="transmembrane region" description="Helical" evidence="7">
    <location>
        <begin position="130"/>
        <end position="150"/>
    </location>
</feature>
<dbReference type="InterPro" id="IPR050833">
    <property type="entry name" value="Poly_Biosynth_Transport"/>
</dbReference>
<feature type="transmembrane region" description="Helical" evidence="7">
    <location>
        <begin position="381"/>
        <end position="403"/>
    </location>
</feature>
<keyword evidence="6 7" id="KW-0472">Membrane</keyword>
<name>A0ABS7TCL1_9GAMM</name>
<keyword evidence="3" id="KW-1003">Cell membrane</keyword>
<dbReference type="Pfam" id="PF13440">
    <property type="entry name" value="Polysacc_synt_3"/>
    <property type="match status" value="1"/>
</dbReference>
<feature type="transmembrane region" description="Helical" evidence="7">
    <location>
        <begin position="103"/>
        <end position="123"/>
    </location>
</feature>
<feature type="transmembrane region" description="Helical" evidence="7">
    <location>
        <begin position="156"/>
        <end position="180"/>
    </location>
</feature>
<feature type="transmembrane region" description="Helical" evidence="7">
    <location>
        <begin position="37"/>
        <end position="59"/>
    </location>
</feature>
<dbReference type="PANTHER" id="PTHR30250:SF10">
    <property type="entry name" value="LIPOPOLYSACCHARIDE BIOSYNTHESIS PROTEIN WZXC"/>
    <property type="match status" value="1"/>
</dbReference>
<keyword evidence="9" id="KW-1185">Reference proteome</keyword>
<evidence type="ECO:0000256" key="4">
    <source>
        <dbReference type="ARBA" id="ARBA00022692"/>
    </source>
</evidence>
<evidence type="ECO:0000256" key="3">
    <source>
        <dbReference type="ARBA" id="ARBA00022475"/>
    </source>
</evidence>
<accession>A0ABS7TCL1</accession>
<feature type="transmembrane region" description="Helical" evidence="7">
    <location>
        <begin position="7"/>
        <end position="25"/>
    </location>
</feature>
<comment type="subcellular location">
    <subcellularLocation>
        <location evidence="1">Cell membrane</location>
        <topology evidence="1">Multi-pass membrane protein</topology>
    </subcellularLocation>
</comment>
<evidence type="ECO:0000256" key="7">
    <source>
        <dbReference type="SAM" id="Phobius"/>
    </source>
</evidence>
<evidence type="ECO:0000256" key="1">
    <source>
        <dbReference type="ARBA" id="ARBA00004651"/>
    </source>
</evidence>
<comment type="caution">
    <text evidence="8">The sequence shown here is derived from an EMBL/GenBank/DDBJ whole genome shotgun (WGS) entry which is preliminary data.</text>
</comment>
<evidence type="ECO:0000256" key="2">
    <source>
        <dbReference type="ARBA" id="ARBA00007430"/>
    </source>
</evidence>
<keyword evidence="4 7" id="KW-0812">Transmembrane</keyword>
<evidence type="ECO:0000313" key="9">
    <source>
        <dbReference type="Proteomes" id="UP001430290"/>
    </source>
</evidence>
<organism evidence="8 9">
    <name type="scientific">Thermomonas beijingensis</name>
    <dbReference type="NCBI Taxonomy" id="2872701"/>
    <lineage>
        <taxon>Bacteria</taxon>
        <taxon>Pseudomonadati</taxon>
        <taxon>Pseudomonadota</taxon>
        <taxon>Gammaproteobacteria</taxon>
        <taxon>Lysobacterales</taxon>
        <taxon>Lysobacteraceae</taxon>
        <taxon>Thermomonas</taxon>
    </lineage>
</organism>
<evidence type="ECO:0000313" key="8">
    <source>
        <dbReference type="EMBL" id="MBZ4185590.1"/>
    </source>
</evidence>
<evidence type="ECO:0000256" key="5">
    <source>
        <dbReference type="ARBA" id="ARBA00022989"/>
    </source>
</evidence>
<comment type="similarity">
    <text evidence="2">Belongs to the polysaccharide synthase family.</text>
</comment>
<sequence>MQSVGMLVGGTGAAQAITLLVLPVISRIYTPSEYGEFSTLLVSIGLATIIATLQMQHAVVLPKSDSQALHIFSAGLVMVVVTALLMFPITLVVMSVIGRQSSAIVVAVLVAGITFAISLGQLLQGLGIRYGIFSSIAQASVLRSGVIAALQCYMGWLGYGVNGLLLACFVGEISLAFFLWRSLPLPRKHIRTIFRSRTRLIVVARQYRDFGQFGVPQELLSSLSQGLPVLILGAGYGQAVAGAYAMVMRVLGAPVQLIGNAVRQVIYREFAGKSSGAEKKRVFVMATLCLAIPALTAAALLSPFLPSLIPAALGDDWIVAGQYSVPLVFLIALSMSNPPAGAIFRVARRQKLNLLYNLILMVSRLAALYLAAIYLSSVAAVSIYAAVSVAMNVVYIFLGYQIVKSLN</sequence>
<proteinExistence type="inferred from homology"/>